<keyword evidence="6" id="KW-0805">Transcription regulation</keyword>
<proteinExistence type="predicted"/>
<evidence type="ECO:0000313" key="19">
    <source>
        <dbReference type="Proteomes" id="UP001140949"/>
    </source>
</evidence>
<evidence type="ECO:0000256" key="2">
    <source>
        <dbReference type="ARBA" id="ARBA00004604"/>
    </source>
</evidence>
<keyword evidence="8" id="KW-0238">DNA-binding</keyword>
<evidence type="ECO:0000256" key="7">
    <source>
        <dbReference type="ARBA" id="ARBA00023054"/>
    </source>
</evidence>
<dbReference type="GO" id="GO:0000786">
    <property type="term" value="C:nucleosome"/>
    <property type="evidence" value="ECO:0007669"/>
    <property type="project" value="InterPro"/>
</dbReference>
<dbReference type="AlphaFoldDB" id="A0AAX6DFR0"/>
<evidence type="ECO:0000256" key="5">
    <source>
        <dbReference type="ARBA" id="ARBA00022895"/>
    </source>
</evidence>
<keyword evidence="7 12" id="KW-0175">Coiled coil</keyword>
<evidence type="ECO:0000256" key="3">
    <source>
        <dbReference type="ARBA" id="ARBA00011414"/>
    </source>
</evidence>
<feature type="region of interest" description="Disordered" evidence="13">
    <location>
        <begin position="190"/>
        <end position="223"/>
    </location>
</feature>
<feature type="coiled-coil region" evidence="12">
    <location>
        <begin position="245"/>
        <end position="286"/>
    </location>
</feature>
<comment type="subunit">
    <text evidence="3">Forms a homodimer and heterodimers.</text>
</comment>
<dbReference type="EMBL" id="JANAVB010034417">
    <property type="protein sequence ID" value="KAJ6806812.1"/>
    <property type="molecule type" value="Genomic_DNA"/>
</dbReference>
<dbReference type="Pfam" id="PF00538">
    <property type="entry name" value="Linker_histone"/>
    <property type="match status" value="1"/>
</dbReference>
<dbReference type="CDD" id="cd11660">
    <property type="entry name" value="SANT_TRF"/>
    <property type="match status" value="1"/>
</dbReference>
<keyword evidence="9" id="KW-0804">Transcription</keyword>
<accession>A0AAX6DFR0</accession>
<dbReference type="PROSITE" id="PS50090">
    <property type="entry name" value="MYB_LIKE"/>
    <property type="match status" value="1"/>
</dbReference>
<dbReference type="EMBL" id="JANAVB010045159">
    <property type="protein sequence ID" value="KAJ6790568.1"/>
    <property type="molecule type" value="Genomic_DNA"/>
</dbReference>
<comment type="function">
    <text evidence="11">Binds preferentially double-stranded telomeric repeats, but may also bind to the single telomeric strand.</text>
</comment>
<comment type="caution">
    <text evidence="17">The sequence shown here is derived from an EMBL/GenBank/DDBJ whole genome shotgun (WGS) entry which is preliminary data.</text>
</comment>
<keyword evidence="10" id="KW-0539">Nucleus</keyword>
<dbReference type="GO" id="GO:0000781">
    <property type="term" value="C:chromosome, telomeric region"/>
    <property type="evidence" value="ECO:0007669"/>
    <property type="project" value="UniProtKB-SubCell"/>
</dbReference>
<evidence type="ECO:0000256" key="10">
    <source>
        <dbReference type="ARBA" id="ARBA00023242"/>
    </source>
</evidence>
<dbReference type="InterPro" id="IPR036390">
    <property type="entry name" value="WH_DNA-bd_sf"/>
</dbReference>
<evidence type="ECO:0000259" key="15">
    <source>
        <dbReference type="PROSITE" id="PS51294"/>
    </source>
</evidence>
<dbReference type="InterPro" id="IPR036388">
    <property type="entry name" value="WH-like_DNA-bd_sf"/>
</dbReference>
<feature type="domain" description="Myb-like" evidence="14">
    <location>
        <begin position="5"/>
        <end position="57"/>
    </location>
</feature>
<dbReference type="SMART" id="SM00526">
    <property type="entry name" value="H15"/>
    <property type="match status" value="1"/>
</dbReference>
<reference evidence="17" key="2">
    <citation type="submission" date="2023-04" db="EMBL/GenBank/DDBJ databases">
        <authorList>
            <person name="Bruccoleri R.E."/>
            <person name="Oakeley E.J."/>
            <person name="Faust A.-M."/>
            <person name="Dessus-Babus S."/>
            <person name="Altorfer M."/>
            <person name="Burckhardt D."/>
            <person name="Oertli M."/>
            <person name="Naumann U."/>
            <person name="Petersen F."/>
            <person name="Wong J."/>
        </authorList>
    </citation>
    <scope>NUCLEOTIDE SEQUENCE</scope>
    <source>
        <strain evidence="17">GSM-AAB239-AS_SAM_17_03QT</strain>
        <tissue evidence="17">Leaf</tissue>
    </source>
</reference>
<keyword evidence="4" id="KW-0158">Chromosome</keyword>
<dbReference type="InterPro" id="IPR009057">
    <property type="entry name" value="Homeodomain-like_sf"/>
</dbReference>
<dbReference type="InterPro" id="IPR017930">
    <property type="entry name" value="Myb_dom"/>
</dbReference>
<dbReference type="Proteomes" id="UP001140949">
    <property type="component" value="Unassembled WGS sequence"/>
</dbReference>
<feature type="domain" description="H15" evidence="16">
    <location>
        <begin position="120"/>
        <end position="188"/>
    </location>
</feature>
<dbReference type="PANTHER" id="PTHR46267:SF8">
    <property type="entry name" value="TELOMERE REPEAT-BINDING FACTOR 1"/>
    <property type="match status" value="1"/>
</dbReference>
<dbReference type="Gene3D" id="1.10.10.60">
    <property type="entry name" value="Homeodomain-like"/>
    <property type="match status" value="1"/>
</dbReference>
<organism evidence="17 19">
    <name type="scientific">Iris pallida</name>
    <name type="common">Sweet iris</name>
    <dbReference type="NCBI Taxonomy" id="29817"/>
    <lineage>
        <taxon>Eukaryota</taxon>
        <taxon>Viridiplantae</taxon>
        <taxon>Streptophyta</taxon>
        <taxon>Embryophyta</taxon>
        <taxon>Tracheophyta</taxon>
        <taxon>Spermatophyta</taxon>
        <taxon>Magnoliopsida</taxon>
        <taxon>Liliopsida</taxon>
        <taxon>Asparagales</taxon>
        <taxon>Iridaceae</taxon>
        <taxon>Iridoideae</taxon>
        <taxon>Irideae</taxon>
        <taxon>Iris</taxon>
    </lineage>
</organism>
<dbReference type="InterPro" id="IPR044597">
    <property type="entry name" value="SMH1-6"/>
</dbReference>
<evidence type="ECO:0000259" key="16">
    <source>
        <dbReference type="PROSITE" id="PS51504"/>
    </source>
</evidence>
<sequence>MGAPKQKWTAEEESALKAGIAKHGSGKWRTILRDPEFSGILSLRSNVDLKDKWRNLSVTANGWGSREKARIAFKKSQQNPKHEDNQMAITTVVEYDNEVVDVKPLAISSEAAQISTPKISESRLDDLIIEAITKLKEPTGSNKTDIAMYIKDQYEAPANFKRFLSDKLKAMNRSGKLIRVNRKYRIAPSSPFSEGRSSKVLFPEGKHRELSRGDRSDFKPLTKSQIDSELARMRNMTAQEAAAAVAQAVAEAEIAMTEAEAAAEEAEAAEAEFEEAQAFAEAAKLTLENRNAAKKWALQSYS</sequence>
<evidence type="ECO:0000313" key="18">
    <source>
        <dbReference type="EMBL" id="KAJ6806812.1"/>
    </source>
</evidence>
<feature type="domain" description="HTH myb-type" evidence="15">
    <location>
        <begin position="1"/>
        <end position="33"/>
    </location>
</feature>
<evidence type="ECO:0000256" key="4">
    <source>
        <dbReference type="ARBA" id="ARBA00022454"/>
    </source>
</evidence>
<dbReference type="GO" id="GO:0003691">
    <property type="term" value="F:double-stranded telomeric DNA binding"/>
    <property type="evidence" value="ECO:0007669"/>
    <property type="project" value="InterPro"/>
</dbReference>
<evidence type="ECO:0000256" key="6">
    <source>
        <dbReference type="ARBA" id="ARBA00023015"/>
    </source>
</evidence>
<dbReference type="SUPFAM" id="SSF46689">
    <property type="entry name" value="Homeodomain-like"/>
    <property type="match status" value="1"/>
</dbReference>
<dbReference type="Gene3D" id="1.10.10.10">
    <property type="entry name" value="Winged helix-like DNA-binding domain superfamily/Winged helix DNA-binding domain"/>
    <property type="match status" value="1"/>
</dbReference>
<dbReference type="PROSITE" id="PS51294">
    <property type="entry name" value="HTH_MYB"/>
    <property type="match status" value="1"/>
</dbReference>
<evidence type="ECO:0000256" key="9">
    <source>
        <dbReference type="ARBA" id="ARBA00023163"/>
    </source>
</evidence>
<evidence type="ECO:0000256" key="11">
    <source>
        <dbReference type="ARBA" id="ARBA00058078"/>
    </source>
</evidence>
<comment type="subcellular location">
    <subcellularLocation>
        <location evidence="1">Chromosome</location>
        <location evidence="1">Telomere</location>
    </subcellularLocation>
    <subcellularLocation>
        <location evidence="2">Nucleus</location>
        <location evidence="2">Nucleolus</location>
    </subcellularLocation>
</comment>
<feature type="compositionally biased region" description="Basic and acidic residues" evidence="13">
    <location>
        <begin position="204"/>
        <end position="220"/>
    </location>
</feature>
<evidence type="ECO:0000256" key="12">
    <source>
        <dbReference type="SAM" id="Coils"/>
    </source>
</evidence>
<dbReference type="GO" id="GO:0005730">
    <property type="term" value="C:nucleolus"/>
    <property type="evidence" value="ECO:0007669"/>
    <property type="project" value="UniProtKB-SubCell"/>
</dbReference>
<keyword evidence="5" id="KW-0779">Telomere</keyword>
<keyword evidence="19" id="KW-1185">Reference proteome</keyword>
<reference evidence="17" key="1">
    <citation type="journal article" date="2023" name="GigaByte">
        <title>Genome assembly of the bearded iris, Iris pallida Lam.</title>
        <authorList>
            <person name="Bruccoleri R.E."/>
            <person name="Oakeley E.J."/>
            <person name="Faust A.M.E."/>
            <person name="Altorfer M."/>
            <person name="Dessus-Babus S."/>
            <person name="Burckhardt D."/>
            <person name="Oertli M."/>
            <person name="Naumann U."/>
            <person name="Petersen F."/>
            <person name="Wong J."/>
        </authorList>
    </citation>
    <scope>NUCLEOTIDE SEQUENCE</scope>
    <source>
        <strain evidence="17">GSM-AAB239-AS_SAM_17_03QT</strain>
    </source>
</reference>
<evidence type="ECO:0000256" key="8">
    <source>
        <dbReference type="ARBA" id="ARBA00023125"/>
    </source>
</evidence>
<dbReference type="PROSITE" id="PS51504">
    <property type="entry name" value="H15"/>
    <property type="match status" value="1"/>
</dbReference>
<gene>
    <name evidence="18" type="ORF">M6B38_105705</name>
    <name evidence="17" type="ORF">M6B38_249150</name>
</gene>
<dbReference type="FunFam" id="1.10.10.60:FF:000168">
    <property type="entry name" value="Telomere repeat-binding factor 1"/>
    <property type="match status" value="1"/>
</dbReference>
<dbReference type="FunFam" id="1.10.246.220:FF:000002">
    <property type="entry name" value="Telomere repeat-binding factor 1"/>
    <property type="match status" value="1"/>
</dbReference>
<name>A0AAX6DFR0_IRIPA</name>
<dbReference type="InterPro" id="IPR005818">
    <property type="entry name" value="Histone_H1/H5_H15"/>
</dbReference>
<dbReference type="Pfam" id="PF00249">
    <property type="entry name" value="Myb_DNA-binding"/>
    <property type="match status" value="1"/>
</dbReference>
<evidence type="ECO:0000256" key="13">
    <source>
        <dbReference type="SAM" id="MobiDB-lite"/>
    </source>
</evidence>
<evidence type="ECO:0000259" key="14">
    <source>
        <dbReference type="PROSITE" id="PS50090"/>
    </source>
</evidence>
<evidence type="ECO:0000256" key="1">
    <source>
        <dbReference type="ARBA" id="ARBA00004574"/>
    </source>
</evidence>
<dbReference type="GO" id="GO:0006334">
    <property type="term" value="P:nucleosome assembly"/>
    <property type="evidence" value="ECO:0007669"/>
    <property type="project" value="InterPro"/>
</dbReference>
<dbReference type="PANTHER" id="PTHR46267">
    <property type="entry name" value="SINGLE MYB HISTONE 4"/>
    <property type="match status" value="1"/>
</dbReference>
<dbReference type="InterPro" id="IPR001005">
    <property type="entry name" value="SANT/Myb"/>
</dbReference>
<evidence type="ECO:0000313" key="17">
    <source>
        <dbReference type="EMBL" id="KAJ6790568.1"/>
    </source>
</evidence>
<dbReference type="SUPFAM" id="SSF46785">
    <property type="entry name" value="Winged helix' DNA-binding domain"/>
    <property type="match status" value="1"/>
</dbReference>
<dbReference type="SMART" id="SM00717">
    <property type="entry name" value="SANT"/>
    <property type="match status" value="1"/>
</dbReference>
<protein>
    <submittedName>
        <fullName evidence="17">Single myb histone 6-like</fullName>
    </submittedName>
</protein>